<dbReference type="PROSITE" id="PS50157">
    <property type="entry name" value="ZINC_FINGER_C2H2_2"/>
    <property type="match status" value="6"/>
</dbReference>
<keyword evidence="8" id="KW-0539">Nucleus</keyword>
<keyword evidence="2" id="KW-0479">Metal-binding</keyword>
<dbReference type="InterPro" id="IPR051061">
    <property type="entry name" value="Zinc_finger_trans_reg"/>
</dbReference>
<dbReference type="PANTHER" id="PTHR46179:SF13">
    <property type="entry name" value="C2H2-TYPE DOMAIN-CONTAINING PROTEIN"/>
    <property type="match status" value="1"/>
</dbReference>
<dbReference type="AlphaFoldDB" id="A0A3B5ZNN6"/>
<reference evidence="12" key="1">
    <citation type="submission" date="2018-08" db="EMBL/GenBank/DDBJ databases">
        <authorList>
            <person name="Rossello M."/>
        </authorList>
    </citation>
    <scope>NUCLEOTIDE SEQUENCE [LARGE SCALE GENOMIC DNA]</scope>
    <source>
        <strain evidence="12">cv. Chinese Spring</strain>
    </source>
</reference>
<dbReference type="InterPro" id="IPR013087">
    <property type="entry name" value="Znf_C2H2_type"/>
</dbReference>
<keyword evidence="5" id="KW-0862">Zinc</keyword>
<dbReference type="FunFam" id="3.30.160.60:FF:000145">
    <property type="entry name" value="Zinc finger protein 574"/>
    <property type="match status" value="1"/>
</dbReference>
<dbReference type="SMR" id="A0A3B5ZNN6"/>
<evidence type="ECO:0000256" key="2">
    <source>
        <dbReference type="ARBA" id="ARBA00022723"/>
    </source>
</evidence>
<dbReference type="STRING" id="4565.A0A3B5ZNN6"/>
<dbReference type="Gramene" id="TraesCS1D02G055600.3">
    <property type="protein sequence ID" value="TraesCS1D02G055600.3"/>
    <property type="gene ID" value="TraesCS1D02G055600"/>
</dbReference>
<evidence type="ECO:0000256" key="3">
    <source>
        <dbReference type="ARBA" id="ARBA00022737"/>
    </source>
</evidence>
<keyword evidence="3" id="KW-0677">Repeat</keyword>
<accession>A0A3B5ZNN6</accession>
<dbReference type="Gramene" id="TraesJUL1D03G00425630.3">
    <property type="protein sequence ID" value="TraesJUL1D03G00425630.3"/>
    <property type="gene ID" value="TraesJUL1D03G00425630"/>
</dbReference>
<evidence type="ECO:0000313" key="13">
    <source>
        <dbReference type="Proteomes" id="UP000019116"/>
    </source>
</evidence>
<dbReference type="Gramene" id="TraesNOR1D03G00429650.2">
    <property type="protein sequence ID" value="TraesNOR1D03G00429650.2"/>
    <property type="gene ID" value="TraesNOR1D03G00429650"/>
</dbReference>
<proteinExistence type="predicted"/>
<dbReference type="Gramene" id="TraesARI1D03G00427420.2">
    <property type="protein sequence ID" value="TraesARI1D03G00427420.2"/>
    <property type="gene ID" value="TraesARI1D03G00427420"/>
</dbReference>
<dbReference type="GO" id="GO:0080084">
    <property type="term" value="F:5S rDNA binding"/>
    <property type="evidence" value="ECO:0000318"/>
    <property type="project" value="GO_Central"/>
</dbReference>
<gene>
    <name evidence="12" type="primary">LOC123180142</name>
</gene>
<evidence type="ECO:0000256" key="4">
    <source>
        <dbReference type="ARBA" id="ARBA00022771"/>
    </source>
</evidence>
<dbReference type="Pfam" id="PF00096">
    <property type="entry name" value="zf-C2H2"/>
    <property type="match status" value="4"/>
</dbReference>
<keyword evidence="6" id="KW-0805">Transcription regulation</keyword>
<dbReference type="Gene3D" id="3.30.160.60">
    <property type="entry name" value="Classic Zinc Finger"/>
    <property type="match status" value="5"/>
</dbReference>
<feature type="compositionally biased region" description="Low complexity" evidence="10">
    <location>
        <begin position="13"/>
        <end position="23"/>
    </location>
</feature>
<feature type="region of interest" description="Disordered" evidence="10">
    <location>
        <begin position="1"/>
        <end position="32"/>
    </location>
</feature>
<dbReference type="GO" id="GO:0006357">
    <property type="term" value="P:regulation of transcription by RNA polymerase II"/>
    <property type="evidence" value="ECO:0000318"/>
    <property type="project" value="GO_Central"/>
</dbReference>
<protein>
    <recommendedName>
        <fullName evidence="11">C2H2-type domain-containing protein</fullName>
    </recommendedName>
</protein>
<dbReference type="Gramene" id="TraesSTA1D03G00421540.1">
    <property type="protein sequence ID" value="TraesSTA1D03G00421540.1"/>
    <property type="gene ID" value="TraesSTA1D03G00421540"/>
</dbReference>
<dbReference type="OMA" id="KVFRDSW"/>
<keyword evidence="7" id="KW-0804">Transcription</keyword>
<evidence type="ECO:0000256" key="6">
    <source>
        <dbReference type="ARBA" id="ARBA00023015"/>
    </source>
</evidence>
<dbReference type="GO" id="GO:0005730">
    <property type="term" value="C:nucleolus"/>
    <property type="evidence" value="ECO:0000318"/>
    <property type="project" value="GO_Central"/>
</dbReference>
<feature type="domain" description="C2H2-type" evidence="11">
    <location>
        <begin position="183"/>
        <end position="212"/>
    </location>
</feature>
<dbReference type="OrthoDB" id="427030at2759"/>
<evidence type="ECO:0000256" key="5">
    <source>
        <dbReference type="ARBA" id="ARBA00022833"/>
    </source>
</evidence>
<dbReference type="EnsemblPlants" id="TraesCS1D02G055600.3">
    <property type="protein sequence ID" value="TraesCS1D02G055600.3"/>
    <property type="gene ID" value="TraesCS1D02G055600"/>
</dbReference>
<feature type="domain" description="C2H2-type" evidence="11">
    <location>
        <begin position="146"/>
        <end position="176"/>
    </location>
</feature>
<evidence type="ECO:0000313" key="12">
    <source>
        <dbReference type="EnsemblPlants" id="TraesCS1D02G055600.3"/>
    </source>
</evidence>
<dbReference type="Gramene" id="TraesPARA_EIv1.0_0238130.4">
    <property type="protein sequence ID" value="TraesPARA_EIv1.0_0238130.4.CDS"/>
    <property type="gene ID" value="TraesPARA_EIv1.0_0238130"/>
</dbReference>
<dbReference type="Gramene" id="TraesCS1D03G0122800.3">
    <property type="protein sequence ID" value="TraesCS1D03G0122800.3.CDS"/>
    <property type="gene ID" value="TraesCS1D03G0122800"/>
</dbReference>
<reference evidence="12" key="2">
    <citation type="submission" date="2018-10" db="UniProtKB">
        <authorList>
            <consortium name="EnsemblPlants"/>
        </authorList>
    </citation>
    <scope>IDENTIFICATION</scope>
</reference>
<evidence type="ECO:0000256" key="1">
    <source>
        <dbReference type="ARBA" id="ARBA00004123"/>
    </source>
</evidence>
<feature type="domain" description="C2H2-type" evidence="11">
    <location>
        <begin position="89"/>
        <end position="116"/>
    </location>
</feature>
<feature type="domain" description="C2H2-type" evidence="11">
    <location>
        <begin position="117"/>
        <end position="146"/>
    </location>
</feature>
<dbReference type="Gramene" id="TraesLDM1D03G00424330.1">
    <property type="protein sequence ID" value="TraesLDM1D03G00424330.1"/>
    <property type="gene ID" value="TraesLDM1D03G00424330"/>
</dbReference>
<dbReference type="InterPro" id="IPR036236">
    <property type="entry name" value="Znf_C2H2_sf"/>
</dbReference>
<dbReference type="PANTHER" id="PTHR46179">
    <property type="entry name" value="ZINC FINGER PROTEIN"/>
    <property type="match status" value="1"/>
</dbReference>
<evidence type="ECO:0000256" key="7">
    <source>
        <dbReference type="ARBA" id="ARBA00023163"/>
    </source>
</evidence>
<name>A0A3B5ZNN6_WHEAT</name>
<dbReference type="Gramene" id="TraesLAC1D03G00428850.2">
    <property type="protein sequence ID" value="TraesLAC1D03G00428850.2"/>
    <property type="gene ID" value="TraesLAC1D03G00428850"/>
</dbReference>
<dbReference type="GO" id="GO:0005634">
    <property type="term" value="C:nucleus"/>
    <property type="evidence" value="ECO:0000318"/>
    <property type="project" value="GO_Central"/>
</dbReference>
<organism evidence="12">
    <name type="scientific">Triticum aestivum</name>
    <name type="common">Wheat</name>
    <dbReference type="NCBI Taxonomy" id="4565"/>
    <lineage>
        <taxon>Eukaryota</taxon>
        <taxon>Viridiplantae</taxon>
        <taxon>Streptophyta</taxon>
        <taxon>Embryophyta</taxon>
        <taxon>Tracheophyta</taxon>
        <taxon>Spermatophyta</taxon>
        <taxon>Magnoliopsida</taxon>
        <taxon>Liliopsida</taxon>
        <taxon>Poales</taxon>
        <taxon>Poaceae</taxon>
        <taxon>BOP clade</taxon>
        <taxon>Pooideae</taxon>
        <taxon>Triticodae</taxon>
        <taxon>Triticeae</taxon>
        <taxon>Triticinae</taxon>
        <taxon>Triticum</taxon>
    </lineage>
</organism>
<dbReference type="Gramene" id="TraesJAG1D03G00422810.2">
    <property type="protein sequence ID" value="TraesJAG1D03G00422810.2"/>
    <property type="gene ID" value="TraesJAG1D03G00422810"/>
</dbReference>
<evidence type="ECO:0000256" key="9">
    <source>
        <dbReference type="PROSITE-ProRule" id="PRU00042"/>
    </source>
</evidence>
<keyword evidence="4 9" id="KW-0863">Zinc-finger</keyword>
<dbReference type="Proteomes" id="UP000019116">
    <property type="component" value="Chromosome 1D"/>
</dbReference>
<dbReference type="Gramene" id="TraesARI1D03G00427420.1">
    <property type="protein sequence ID" value="TraesARI1D03G00427420.1"/>
    <property type="gene ID" value="TraesARI1D03G00427420"/>
</dbReference>
<dbReference type="SMART" id="SM00355">
    <property type="entry name" value="ZnF_C2H2"/>
    <property type="match status" value="9"/>
</dbReference>
<dbReference type="SUPFAM" id="SSF57667">
    <property type="entry name" value="beta-beta-alpha zinc fingers"/>
    <property type="match status" value="4"/>
</dbReference>
<evidence type="ECO:0000256" key="8">
    <source>
        <dbReference type="ARBA" id="ARBA00023242"/>
    </source>
</evidence>
<evidence type="ECO:0000259" key="11">
    <source>
        <dbReference type="PROSITE" id="PS50157"/>
    </source>
</evidence>
<dbReference type="Gramene" id="TraesNOR1D03G00429650.3">
    <property type="protein sequence ID" value="TraesNOR1D03G00429650.3"/>
    <property type="gene ID" value="TraesNOR1D03G00429650"/>
</dbReference>
<dbReference type="GO" id="GO:0008270">
    <property type="term" value="F:zinc ion binding"/>
    <property type="evidence" value="ECO:0007669"/>
    <property type="project" value="UniProtKB-KW"/>
</dbReference>
<dbReference type="Gramene" id="TraesPARA_EIv1.0_0238130.1">
    <property type="protein sequence ID" value="TraesPARA_EIv1.0_0238130.1.CDS"/>
    <property type="gene ID" value="TraesPARA_EIv1.0_0238130"/>
</dbReference>
<dbReference type="Gramene" id="TraesKAR1D01G0032610.1">
    <property type="protein sequence ID" value="cds.TraesKAR1D01G0032610.1"/>
    <property type="gene ID" value="TraesKAR1D01G0032610"/>
</dbReference>
<sequence length="388" mass="43746">MGEGDPDSGGVVGATSASTSTSTSPPPAAAAPVRDIRRYKCEFCDVVRSKKRLIRDHVLEHHKDEVDGLDEYNVGGGGGSAPPGKEIGHDCKECGARFKKPAHLKQHMQSHSPERPFACHVDGCPFSYSRKDHLNRHLLTHHGKLFMCPMEGCNRKFSIKGNIQRHVEEFHEDGPQCGGKKEFICPEANCGKVFKYASKLQKHEESHVNLDYTEVICCEPGCMKTFTNVECLKAHNQSCHQYVQCDICDTKQLKKNFKRHQRMHEGSFVTERIKCNFKDCKRSFSKKSNLHKHIKAVHEQSRPFTCGFSGCGQKFSYKHVRDNHEKSSVHVLFEGDFVEADEQLRPHPGGRKRKPISVDTFMRKRVAAPDAPPACSDGTEYLRWLLSG</sequence>
<evidence type="ECO:0000256" key="10">
    <source>
        <dbReference type="SAM" id="MobiDB-lite"/>
    </source>
</evidence>
<dbReference type="PROSITE" id="PS00028">
    <property type="entry name" value="ZINC_FINGER_C2H2_1"/>
    <property type="match status" value="7"/>
</dbReference>
<comment type="subcellular location">
    <subcellularLocation>
        <location evidence="1">Nucleus</location>
    </subcellularLocation>
</comment>
<dbReference type="Gramene" id="TraesSYM1D03G00428440.1">
    <property type="protein sequence ID" value="TraesSYM1D03G00428440.1"/>
    <property type="gene ID" value="TraesSYM1D03G00428440"/>
</dbReference>
<dbReference type="PaxDb" id="4565-Traes_1DS_F40AC713C.2"/>
<dbReference type="Gramene" id="TraesLDM1D03G00424330.3">
    <property type="protein sequence ID" value="TraesLDM1D03G00424330.3"/>
    <property type="gene ID" value="TraesLDM1D03G00424330"/>
</dbReference>
<feature type="domain" description="C2H2-type" evidence="11">
    <location>
        <begin position="304"/>
        <end position="330"/>
    </location>
</feature>
<dbReference type="Gramene" id="TraesJUL1D03G00425630.2">
    <property type="protein sequence ID" value="TraesJUL1D03G00425630.2"/>
    <property type="gene ID" value="TraesJUL1D03G00425630"/>
</dbReference>
<dbReference type="GO" id="GO:0003700">
    <property type="term" value="F:DNA-binding transcription factor activity"/>
    <property type="evidence" value="ECO:0000318"/>
    <property type="project" value="GO_Central"/>
</dbReference>
<dbReference type="Gramene" id="TraesMAC1D03G00422650.2">
    <property type="protein sequence ID" value="TraesMAC1D03G00422650.2"/>
    <property type="gene ID" value="TraesMAC1D03G00422650"/>
</dbReference>
<feature type="domain" description="C2H2-type" evidence="11">
    <location>
        <begin position="273"/>
        <end position="303"/>
    </location>
</feature>
<keyword evidence="13" id="KW-1185">Reference proteome</keyword>